<reference evidence="3" key="1">
    <citation type="journal article" date="2023" name="Commun. Biol.">
        <title>Genome analysis of Parmales, the sister group of diatoms, reveals the evolutionary specialization of diatoms from phago-mixotrophs to photoautotrophs.</title>
        <authorList>
            <person name="Ban H."/>
            <person name="Sato S."/>
            <person name="Yoshikawa S."/>
            <person name="Yamada K."/>
            <person name="Nakamura Y."/>
            <person name="Ichinomiya M."/>
            <person name="Sato N."/>
            <person name="Blanc-Mathieu R."/>
            <person name="Endo H."/>
            <person name="Kuwata A."/>
            <person name="Ogata H."/>
        </authorList>
    </citation>
    <scope>NUCLEOTIDE SEQUENCE [LARGE SCALE GENOMIC DNA]</scope>
</reference>
<feature type="compositionally biased region" description="Gly residues" evidence="1">
    <location>
        <begin position="88"/>
        <end position="112"/>
    </location>
</feature>
<evidence type="ECO:0000313" key="3">
    <source>
        <dbReference type="Proteomes" id="UP001165065"/>
    </source>
</evidence>
<organism evidence="2 3">
    <name type="scientific">Triparma columacea</name>
    <dbReference type="NCBI Taxonomy" id="722753"/>
    <lineage>
        <taxon>Eukaryota</taxon>
        <taxon>Sar</taxon>
        <taxon>Stramenopiles</taxon>
        <taxon>Ochrophyta</taxon>
        <taxon>Bolidophyceae</taxon>
        <taxon>Parmales</taxon>
        <taxon>Triparmaceae</taxon>
        <taxon>Triparma</taxon>
    </lineage>
</organism>
<evidence type="ECO:0000256" key="1">
    <source>
        <dbReference type="SAM" id="MobiDB-lite"/>
    </source>
</evidence>
<evidence type="ECO:0000313" key="2">
    <source>
        <dbReference type="EMBL" id="GMI33956.1"/>
    </source>
</evidence>
<dbReference type="AlphaFoldDB" id="A0A9W7G669"/>
<gene>
    <name evidence="2" type="ORF">TrCOL_g13248</name>
</gene>
<accession>A0A9W7G669</accession>
<feature type="region of interest" description="Disordered" evidence="1">
    <location>
        <begin position="87"/>
        <end position="124"/>
    </location>
</feature>
<name>A0A9W7G669_9STRA</name>
<sequence>MSTVEEMQKVYAENLMSILQIEMNMEASRQVKLDRVTDPEERDLVEALFESQREATQARIRLLKERHQEELGGKVKKLVRYKKVGQKVRGGGGRGGGGRAEGGEGVEGVEGVEGGEGEDENTSNIINLEVEKLSDAGSGIGEGKRSVSPTPAEFFTEASIKQIEVTAGEEQEEQEGK</sequence>
<proteinExistence type="predicted"/>
<comment type="caution">
    <text evidence="2">The sequence shown here is derived from an EMBL/GenBank/DDBJ whole genome shotgun (WGS) entry which is preliminary data.</text>
</comment>
<dbReference type="OrthoDB" id="200109at2759"/>
<dbReference type="EMBL" id="BRYA01000036">
    <property type="protein sequence ID" value="GMI33956.1"/>
    <property type="molecule type" value="Genomic_DNA"/>
</dbReference>
<protein>
    <submittedName>
        <fullName evidence="2">Uncharacterized protein</fullName>
    </submittedName>
</protein>
<keyword evidence="3" id="KW-1185">Reference proteome</keyword>
<dbReference type="Proteomes" id="UP001165065">
    <property type="component" value="Unassembled WGS sequence"/>
</dbReference>